<keyword evidence="5" id="KW-0326">Glycosidase</keyword>
<dbReference type="CDD" id="cd06563">
    <property type="entry name" value="GH20_chitobiase-like"/>
    <property type="match status" value="1"/>
</dbReference>
<dbReference type="InterPro" id="IPR015883">
    <property type="entry name" value="Glyco_hydro_20_cat"/>
</dbReference>
<dbReference type="InterPro" id="IPR015882">
    <property type="entry name" value="HEX_bac_N"/>
</dbReference>
<keyword evidence="11" id="KW-1185">Reference proteome</keyword>
<proteinExistence type="inferred from homology"/>
<dbReference type="Pfam" id="PF00754">
    <property type="entry name" value="F5_F8_type_C"/>
    <property type="match status" value="1"/>
</dbReference>
<dbReference type="Pfam" id="PF00728">
    <property type="entry name" value="Glyco_hydro_20"/>
    <property type="match status" value="1"/>
</dbReference>
<evidence type="ECO:0000256" key="2">
    <source>
        <dbReference type="ARBA" id="ARBA00006285"/>
    </source>
</evidence>
<dbReference type="InterPro" id="IPR029018">
    <property type="entry name" value="Hex-like_dom2"/>
</dbReference>
<dbReference type="PANTHER" id="PTHR22600:SF57">
    <property type="entry name" value="BETA-N-ACETYLHEXOSAMINIDASE"/>
    <property type="match status" value="1"/>
</dbReference>
<comment type="similarity">
    <text evidence="2">Belongs to the glycosyl hydrolase 20 family.</text>
</comment>
<evidence type="ECO:0000256" key="3">
    <source>
        <dbReference type="ARBA" id="ARBA00012663"/>
    </source>
</evidence>
<dbReference type="SUPFAM" id="SSF51445">
    <property type="entry name" value="(Trans)glycosidases"/>
    <property type="match status" value="1"/>
</dbReference>
<evidence type="ECO:0000256" key="1">
    <source>
        <dbReference type="ARBA" id="ARBA00001231"/>
    </source>
</evidence>
<organism evidence="10 11">
    <name type="scientific">Phocaeicola acetigenes</name>
    <dbReference type="NCBI Taxonomy" id="3016083"/>
    <lineage>
        <taxon>Bacteria</taxon>
        <taxon>Pseudomonadati</taxon>
        <taxon>Bacteroidota</taxon>
        <taxon>Bacteroidia</taxon>
        <taxon>Bacteroidales</taxon>
        <taxon>Bacteroidaceae</taxon>
        <taxon>Phocaeicola</taxon>
    </lineage>
</organism>
<dbReference type="InterPro" id="IPR017853">
    <property type="entry name" value="GH"/>
</dbReference>
<dbReference type="InterPro" id="IPR000421">
    <property type="entry name" value="FA58C"/>
</dbReference>
<feature type="domain" description="Glycoside hydrolase family 20 catalytic" evidence="7">
    <location>
        <begin position="154"/>
        <end position="496"/>
    </location>
</feature>
<dbReference type="Gene3D" id="3.20.20.80">
    <property type="entry name" value="Glycosidases"/>
    <property type="match status" value="1"/>
</dbReference>
<name>A0ABT4PIX1_9BACT</name>
<evidence type="ECO:0000313" key="10">
    <source>
        <dbReference type="EMBL" id="MCZ8372994.1"/>
    </source>
</evidence>
<evidence type="ECO:0000259" key="9">
    <source>
        <dbReference type="Pfam" id="PF02838"/>
    </source>
</evidence>
<evidence type="ECO:0000313" key="11">
    <source>
        <dbReference type="Proteomes" id="UP001141933"/>
    </source>
</evidence>
<dbReference type="EMBL" id="JAPZVM010000008">
    <property type="protein sequence ID" value="MCZ8372994.1"/>
    <property type="molecule type" value="Genomic_DNA"/>
</dbReference>
<dbReference type="PRINTS" id="PR00738">
    <property type="entry name" value="GLHYDRLASE20"/>
</dbReference>
<sequence>MKISLYSKVGSFLVASLFATSCAQQENMVQTLTPVPVSYQTEQGKFQWDAQTQLFAEGEKIDTSIIETAFQHAPQPIKWTEALPKSNFIRLTLVPELKGITSPEGYTLQITSNGIQIEATTHAGLFYGVQSILQLAEQGKGAIQAATITDEPRFEYRGIMLDVSRHFRSKEFVKKQIDLLASYKINRLHLHLTDAAGWRIEIDKYPRLTEFAAWRKGETWKEWGKGGNQYCEATDPEAKGGYYTKEDIKEILEYARQHCVTVIPEIEMPSHSEEVLTAYPELSCTHKPYKQSDFCVGNEKTFEFLENVLTEVMEMFPSQYIHIGGDEAGKGAWKTCPLCQARMKKEGLKNVDELQSYLIHRIERFLNANGRDLLGWDEILEGGLAPNATVMSWRGEAGGIKAVRAGHHAIMTPGEYCYLDGYQDAPYSQPEAIGGYLPLSKVYGYNPVPDSLTTEEAKLIQGVQGNVWAEYIPTDEHMEYMLYPRAIALAEVAWTKPENKSWDSFHERILKIIPQLQAKGYNPFDVSKEIGNRKEAAQPIEHLAVGKKVTFNIPYWPNYPANGEKTLTDGLRGGWNYNDKRWLGFADNHRMDVVIDLEKETDIHSVAADFMQICGPDVYMPAKVIISASTDGKNYTTLAEINHEVVKDDAVSFKNFGWQGEAKARYIRYQAIANADHGGIQFVDEIVVK</sequence>
<keyword evidence="4" id="KW-0378">Hydrolase</keyword>
<evidence type="ECO:0000259" key="8">
    <source>
        <dbReference type="Pfam" id="PF00754"/>
    </source>
</evidence>
<accession>A0ABT4PIX1</accession>
<dbReference type="Gene3D" id="3.30.379.10">
    <property type="entry name" value="Chitobiase/beta-hexosaminidase domain 2-like"/>
    <property type="match status" value="1"/>
</dbReference>
<dbReference type="SUPFAM" id="SSF55545">
    <property type="entry name" value="beta-N-acetylhexosaminidase-like domain"/>
    <property type="match status" value="1"/>
</dbReference>
<feature type="domain" description="F5/8 type C" evidence="8">
    <location>
        <begin position="565"/>
        <end position="685"/>
    </location>
</feature>
<evidence type="ECO:0000259" key="7">
    <source>
        <dbReference type="Pfam" id="PF00728"/>
    </source>
</evidence>
<dbReference type="PANTHER" id="PTHR22600">
    <property type="entry name" value="BETA-HEXOSAMINIDASE"/>
    <property type="match status" value="1"/>
</dbReference>
<comment type="catalytic activity">
    <reaction evidence="1">
        <text>Hydrolysis of terminal non-reducing N-acetyl-D-hexosamine residues in N-acetyl-beta-D-hexosaminides.</text>
        <dbReference type="EC" id="3.2.1.52"/>
    </reaction>
</comment>
<dbReference type="InterPro" id="IPR008979">
    <property type="entry name" value="Galactose-bd-like_sf"/>
</dbReference>
<gene>
    <name evidence="10" type="ORF">O6P32_09800</name>
</gene>
<protein>
    <recommendedName>
        <fullName evidence="3">beta-N-acetylhexosaminidase</fullName>
        <ecNumber evidence="3">3.2.1.52</ecNumber>
    </recommendedName>
</protein>
<evidence type="ECO:0000256" key="5">
    <source>
        <dbReference type="ARBA" id="ARBA00023295"/>
    </source>
</evidence>
<feature type="signal peptide" evidence="6">
    <location>
        <begin position="1"/>
        <end position="23"/>
    </location>
</feature>
<dbReference type="InterPro" id="IPR025705">
    <property type="entry name" value="Beta_hexosaminidase_sua/sub"/>
</dbReference>
<evidence type="ECO:0000256" key="6">
    <source>
        <dbReference type="SAM" id="SignalP"/>
    </source>
</evidence>
<dbReference type="Proteomes" id="UP001141933">
    <property type="component" value="Unassembled WGS sequence"/>
</dbReference>
<dbReference type="Pfam" id="PF02838">
    <property type="entry name" value="Glyco_hydro_20b"/>
    <property type="match status" value="1"/>
</dbReference>
<keyword evidence="6" id="KW-0732">Signal</keyword>
<dbReference type="Gene3D" id="2.60.120.260">
    <property type="entry name" value="Galactose-binding domain-like"/>
    <property type="match status" value="1"/>
</dbReference>
<reference evidence="10" key="1">
    <citation type="submission" date="2022-12" db="EMBL/GenBank/DDBJ databases">
        <title>Phocaeicola acetigenes sp. nov., isolated feces from a healthy human.</title>
        <authorList>
            <person name="Do H."/>
            <person name="Ha Y.B."/>
            <person name="Kim J.-S."/>
            <person name="Suh M.K."/>
            <person name="Kim H.S."/>
            <person name="Lee J.-S."/>
        </authorList>
    </citation>
    <scope>NUCLEOTIDE SEQUENCE</scope>
    <source>
        <strain evidence="10">KGMB11183</strain>
    </source>
</reference>
<dbReference type="EC" id="3.2.1.52" evidence="3"/>
<feature type="domain" description="Beta-hexosaminidase bacterial type N-terminal" evidence="9">
    <location>
        <begin position="31"/>
        <end position="150"/>
    </location>
</feature>
<dbReference type="PROSITE" id="PS51257">
    <property type="entry name" value="PROKAR_LIPOPROTEIN"/>
    <property type="match status" value="1"/>
</dbReference>
<dbReference type="SUPFAM" id="SSF49785">
    <property type="entry name" value="Galactose-binding domain-like"/>
    <property type="match status" value="1"/>
</dbReference>
<feature type="chain" id="PRO_5045800292" description="beta-N-acetylhexosaminidase" evidence="6">
    <location>
        <begin position="24"/>
        <end position="689"/>
    </location>
</feature>
<comment type="caution">
    <text evidence="10">The sequence shown here is derived from an EMBL/GenBank/DDBJ whole genome shotgun (WGS) entry which is preliminary data.</text>
</comment>
<evidence type="ECO:0000256" key="4">
    <source>
        <dbReference type="ARBA" id="ARBA00022801"/>
    </source>
</evidence>